<dbReference type="PANTHER" id="PTHR46663">
    <property type="entry name" value="DIGUANYLATE CYCLASE DGCT-RELATED"/>
    <property type="match status" value="1"/>
</dbReference>
<evidence type="ECO:0000256" key="1">
    <source>
        <dbReference type="ARBA" id="ARBA00004370"/>
    </source>
</evidence>
<dbReference type="SUPFAM" id="SSF55073">
    <property type="entry name" value="Nucleotide cyclase"/>
    <property type="match status" value="1"/>
</dbReference>
<dbReference type="OrthoDB" id="9812260at2"/>
<feature type="domain" description="GGDEF" evidence="7">
    <location>
        <begin position="333"/>
        <end position="460"/>
    </location>
</feature>
<dbReference type="Pfam" id="PF00990">
    <property type="entry name" value="GGDEF"/>
    <property type="match status" value="1"/>
</dbReference>
<dbReference type="InterPro" id="IPR006189">
    <property type="entry name" value="CHASE_dom"/>
</dbReference>
<comment type="subcellular location">
    <subcellularLocation>
        <location evidence="1">Membrane</location>
    </subcellularLocation>
</comment>
<evidence type="ECO:0000259" key="6">
    <source>
        <dbReference type="PROSITE" id="PS50839"/>
    </source>
</evidence>
<evidence type="ECO:0000313" key="8">
    <source>
        <dbReference type="EMBL" id="RSD31153.1"/>
    </source>
</evidence>
<organism evidence="8 9">
    <name type="scientific">Vibrio pectenicida</name>
    <dbReference type="NCBI Taxonomy" id="62763"/>
    <lineage>
        <taxon>Bacteria</taxon>
        <taxon>Pseudomonadati</taxon>
        <taxon>Pseudomonadota</taxon>
        <taxon>Gammaproteobacteria</taxon>
        <taxon>Vibrionales</taxon>
        <taxon>Vibrionaceae</taxon>
        <taxon>Vibrio</taxon>
    </lineage>
</organism>
<feature type="domain" description="CHASE" evidence="6">
    <location>
        <begin position="116"/>
        <end position="253"/>
    </location>
</feature>
<protein>
    <submittedName>
        <fullName evidence="8">Sensor domain-containing diguanylate cyclase</fullName>
    </submittedName>
</protein>
<dbReference type="NCBIfam" id="TIGR00254">
    <property type="entry name" value="GGDEF"/>
    <property type="match status" value="1"/>
</dbReference>
<dbReference type="AlphaFoldDB" id="A0A427U3C6"/>
<comment type="caution">
    <text evidence="8">The sequence shown here is derived from an EMBL/GenBank/DDBJ whole genome shotgun (WGS) entry which is preliminary data.</text>
</comment>
<dbReference type="InterPro" id="IPR029787">
    <property type="entry name" value="Nucleotide_cyclase"/>
</dbReference>
<proteinExistence type="predicted"/>
<sequence>MRVCEGGIKEWFGSQWVVSIIALFLCTAGIGLVEFIDRSQKAFLHDSILVRAKEELSIVRSELEIAIFNDIFVANSLSALIASNPSLEFSGWGLFASSVMRKAHHVELITLAPDDIVKYIYPFEGNEQLLNLDYRTLPDQWRAVNKARDIHEILIAGPVNSVQGGRVLIAQVPIFTDPIYHRNYWGVCSLVISLESLFSDVGIKSYSEKYDLAMRGVDSSGQGGDIFYGTQSTFDRSFSIESVKFPYGTWSIAAAPKSDLLEFSKWYRVHAVRLLGYPLIVLLMLAYGTIFYLYHTANQRSLHDALTSLPNRRYFMYTLERHFSLVTGSGKKESFAILNVDLDKFKWINDTYGHAAGDKVLIAVAKRIKSVLRSSDLVARVGGDEFLILLTRIKDKENVDIINIELQKAICQTPVIYEHHEIDIYVSVGQAVYGDEFAEVDEMLKVADDRMYDEKKRRQD</sequence>
<reference evidence="8 9" key="1">
    <citation type="submission" date="2018-12" db="EMBL/GenBank/DDBJ databases">
        <title>Genomic taxonomy of the Vibrionaceae family.</title>
        <authorList>
            <person name="Gomez-Gil B."/>
            <person name="Enciso-Ibarra K."/>
        </authorList>
    </citation>
    <scope>NUCLEOTIDE SEQUENCE [LARGE SCALE GENOMIC DNA]</scope>
    <source>
        <strain evidence="8 9">CAIM 594</strain>
    </source>
</reference>
<dbReference type="GO" id="GO:0016020">
    <property type="term" value="C:membrane"/>
    <property type="evidence" value="ECO:0007669"/>
    <property type="project" value="UniProtKB-SubCell"/>
</dbReference>
<name>A0A427U3C6_9VIBR</name>
<dbReference type="RefSeq" id="WP_125321180.1">
    <property type="nucleotide sequence ID" value="NZ_AP024890.1"/>
</dbReference>
<dbReference type="SMART" id="SM00267">
    <property type="entry name" value="GGDEF"/>
    <property type="match status" value="1"/>
</dbReference>
<evidence type="ECO:0000313" key="9">
    <source>
        <dbReference type="Proteomes" id="UP000269041"/>
    </source>
</evidence>
<evidence type="ECO:0000256" key="2">
    <source>
        <dbReference type="ARBA" id="ARBA00022692"/>
    </source>
</evidence>
<evidence type="ECO:0000256" key="4">
    <source>
        <dbReference type="ARBA" id="ARBA00023136"/>
    </source>
</evidence>
<keyword evidence="2 5" id="KW-0812">Transmembrane</keyword>
<dbReference type="InterPro" id="IPR000160">
    <property type="entry name" value="GGDEF_dom"/>
</dbReference>
<dbReference type="CDD" id="cd01949">
    <property type="entry name" value="GGDEF"/>
    <property type="match status" value="1"/>
</dbReference>
<dbReference type="PROSITE" id="PS50887">
    <property type="entry name" value="GGDEF"/>
    <property type="match status" value="1"/>
</dbReference>
<dbReference type="InterPro" id="IPR043128">
    <property type="entry name" value="Rev_trsase/Diguanyl_cyclase"/>
</dbReference>
<dbReference type="Proteomes" id="UP000269041">
    <property type="component" value="Unassembled WGS sequence"/>
</dbReference>
<dbReference type="GO" id="GO:0003824">
    <property type="term" value="F:catalytic activity"/>
    <property type="evidence" value="ECO:0007669"/>
    <property type="project" value="UniProtKB-ARBA"/>
</dbReference>
<keyword evidence="9" id="KW-1185">Reference proteome</keyword>
<dbReference type="GO" id="GO:0007165">
    <property type="term" value="P:signal transduction"/>
    <property type="evidence" value="ECO:0007669"/>
    <property type="project" value="UniProtKB-ARBA"/>
</dbReference>
<feature type="transmembrane region" description="Helical" evidence="5">
    <location>
        <begin position="274"/>
        <end position="294"/>
    </location>
</feature>
<dbReference type="Gene3D" id="3.30.450.350">
    <property type="entry name" value="CHASE domain"/>
    <property type="match status" value="1"/>
</dbReference>
<dbReference type="EMBL" id="RSFA01000040">
    <property type="protein sequence ID" value="RSD31153.1"/>
    <property type="molecule type" value="Genomic_DNA"/>
</dbReference>
<evidence type="ECO:0000259" key="7">
    <source>
        <dbReference type="PROSITE" id="PS50887"/>
    </source>
</evidence>
<dbReference type="Pfam" id="PF03924">
    <property type="entry name" value="CHASE"/>
    <property type="match status" value="1"/>
</dbReference>
<evidence type="ECO:0000256" key="5">
    <source>
        <dbReference type="SAM" id="Phobius"/>
    </source>
</evidence>
<dbReference type="PANTHER" id="PTHR46663:SF2">
    <property type="entry name" value="GGDEF DOMAIN-CONTAINING PROTEIN"/>
    <property type="match status" value="1"/>
</dbReference>
<gene>
    <name evidence="8" type="ORF">EJA03_10150</name>
</gene>
<evidence type="ECO:0000256" key="3">
    <source>
        <dbReference type="ARBA" id="ARBA00022989"/>
    </source>
</evidence>
<dbReference type="InterPro" id="IPR052163">
    <property type="entry name" value="DGC-Regulatory_Protein"/>
</dbReference>
<keyword evidence="3 5" id="KW-1133">Transmembrane helix</keyword>
<feature type="transmembrane region" description="Helical" evidence="5">
    <location>
        <begin position="16"/>
        <end position="36"/>
    </location>
</feature>
<keyword evidence="4 5" id="KW-0472">Membrane</keyword>
<dbReference type="Gene3D" id="3.30.70.270">
    <property type="match status" value="1"/>
</dbReference>
<dbReference type="SMART" id="SM01079">
    <property type="entry name" value="CHASE"/>
    <property type="match status" value="1"/>
</dbReference>
<accession>A0A427U3C6</accession>
<dbReference type="PROSITE" id="PS50839">
    <property type="entry name" value="CHASE"/>
    <property type="match status" value="1"/>
</dbReference>
<dbReference type="InterPro" id="IPR042240">
    <property type="entry name" value="CHASE_sf"/>
</dbReference>